<evidence type="ECO:0000313" key="4">
    <source>
        <dbReference type="Proteomes" id="UP001558713"/>
    </source>
</evidence>
<sequence length="971" mass="109894">MSNKDEALRAKDLAEDWMRKKDFTTARRVAIKARKMDASLEDVVSRMIMVCDVHCAVLEKSGDEVDWYKILQVEQNADENTIKKQYKKLAFCFHPDKNQLPGAEAAFKIIGEAQSVLLNKDRRRLHDIRRKPVKKPAPAASSSQPPKAPTTGSVPQQPQQAQRGFQTNVNTTWKRPEIQKKPQTQSTELGGGSSFWTSCAFCHLKSECSREHLNKQINCRRCGKQYAAFQENFPGPPVQSTFYFSQQSSKVPTQEAGKVAEKQPENTANVSSSKEGYRAKSWGISAENTNGLPAQATFHFPQPSSKVPTQEAGKVAEKQPENTANVSSSKEGYRAKCSGISAENNNGKRKRKNLVESSESSCSESSIECKKAPAGKQDSGTTGGQHSRRSVRRKQQISYNENKNDDDDKEEDAESAEESNVRKNLHENHLCAETLPNGKNKTKKIKAADQVGRSRDSSSGNASDAVIFECADPDFTNFEKLREATSFKAGQTWAMYDDIDRMPRFYANIKAVISKPFMLKIQWLEAKPDDEKAVQWVRKNLPISIGKFKLGGVENTNEAPSFSHLIHCSIGSNKDNVRVYPRIGETWALFKNWDITWSSGRRRSSHEHEYEYEYKYEFVEILSEYSQGVAIKVAFLRKVKGFASVFCRIALGAESDIFQIPPHELLRFSHRIPSTKLNGKERDLSGKERDGVPVGSYELDTAALPQKIEEEEEEGIPVLQEAAKSNQVHHRSLPSSDPDCVVIPNFDFHDFSAERLEGKFEYGQIWSLNSKEDGLPKCYVMIQKILWKPMFVLQINRLELESLTENVAKWQDKNMPVSCGNFRLNGGRVETLTKVTGFSHQIKVQVQQHFKENRYTVLPKTGEIWAMYKNWSVIMKATSLKKCEYEVVEILDETESYIEVLMLEKVKGFISVFKEKVEGGSDVKMTIPRWELMRFSHHVPAFRLTGENDGALRGCVELDSSALSRNLRRDL</sequence>
<gene>
    <name evidence="3" type="ORF">V5N11_013843</name>
</gene>
<dbReference type="Pfam" id="PF11926">
    <property type="entry name" value="DUF3444"/>
    <property type="match status" value="2"/>
</dbReference>
<reference evidence="3 4" key="1">
    <citation type="submission" date="2024-04" db="EMBL/GenBank/DDBJ databases">
        <title>Genome assembly C_amara_ONT_v2.</title>
        <authorList>
            <person name="Yant L."/>
            <person name="Moore C."/>
            <person name="Slenker M."/>
        </authorList>
    </citation>
    <scope>NUCLEOTIDE SEQUENCE [LARGE SCALE GENOMIC DNA]</scope>
    <source>
        <tissue evidence="3">Leaf</tissue>
    </source>
</reference>
<dbReference type="Gene3D" id="1.10.287.110">
    <property type="entry name" value="DnaJ domain"/>
    <property type="match status" value="1"/>
</dbReference>
<feature type="domain" description="J" evidence="2">
    <location>
        <begin position="66"/>
        <end position="130"/>
    </location>
</feature>
<dbReference type="AlphaFoldDB" id="A0ABD1AQP9"/>
<feature type="compositionally biased region" description="Polar residues" evidence="1">
    <location>
        <begin position="265"/>
        <end position="274"/>
    </location>
</feature>
<comment type="caution">
    <text evidence="3">The sequence shown here is derived from an EMBL/GenBank/DDBJ whole genome shotgun (WGS) entry which is preliminary data.</text>
</comment>
<proteinExistence type="predicted"/>
<feature type="region of interest" description="Disordered" evidence="1">
    <location>
        <begin position="293"/>
        <end position="461"/>
    </location>
</feature>
<dbReference type="SUPFAM" id="SSF46565">
    <property type="entry name" value="Chaperone J-domain"/>
    <property type="match status" value="1"/>
</dbReference>
<dbReference type="InterPro" id="IPR024593">
    <property type="entry name" value="DUF3444"/>
</dbReference>
<feature type="compositionally biased region" description="Basic residues" evidence="1">
    <location>
        <begin position="386"/>
        <end position="395"/>
    </location>
</feature>
<accession>A0ABD1AQP9</accession>
<evidence type="ECO:0000256" key="1">
    <source>
        <dbReference type="SAM" id="MobiDB-lite"/>
    </source>
</evidence>
<evidence type="ECO:0000313" key="3">
    <source>
        <dbReference type="EMBL" id="KAL1209075.1"/>
    </source>
</evidence>
<feature type="compositionally biased region" description="Acidic residues" evidence="1">
    <location>
        <begin position="404"/>
        <end position="417"/>
    </location>
</feature>
<dbReference type="InterPro" id="IPR001623">
    <property type="entry name" value="DnaJ_domain"/>
</dbReference>
<dbReference type="PRINTS" id="PR00625">
    <property type="entry name" value="JDOMAIN"/>
</dbReference>
<feature type="compositionally biased region" description="Basic and acidic residues" evidence="1">
    <location>
        <begin position="419"/>
        <end position="430"/>
    </location>
</feature>
<dbReference type="PANTHER" id="PTHR45089">
    <property type="entry name" value="DNAJ HEAT SHOCK AMINO-TERMINAL DOMAIN PROTEIN-RELATED"/>
    <property type="match status" value="1"/>
</dbReference>
<feature type="compositionally biased region" description="Low complexity" evidence="1">
    <location>
        <begin position="136"/>
        <end position="145"/>
    </location>
</feature>
<dbReference type="Pfam" id="PF00226">
    <property type="entry name" value="DnaJ"/>
    <property type="match status" value="1"/>
</dbReference>
<dbReference type="CDD" id="cd06257">
    <property type="entry name" value="DnaJ"/>
    <property type="match status" value="1"/>
</dbReference>
<feature type="compositionally biased region" description="Polar residues" evidence="1">
    <location>
        <begin position="321"/>
        <end position="330"/>
    </location>
</feature>
<feature type="region of interest" description="Disordered" evidence="1">
    <location>
        <begin position="121"/>
        <end position="189"/>
    </location>
</feature>
<dbReference type="InterPro" id="IPR036869">
    <property type="entry name" value="J_dom_sf"/>
</dbReference>
<organism evidence="3 4">
    <name type="scientific">Cardamine amara subsp. amara</name>
    <dbReference type="NCBI Taxonomy" id="228776"/>
    <lineage>
        <taxon>Eukaryota</taxon>
        <taxon>Viridiplantae</taxon>
        <taxon>Streptophyta</taxon>
        <taxon>Embryophyta</taxon>
        <taxon>Tracheophyta</taxon>
        <taxon>Spermatophyta</taxon>
        <taxon>Magnoliopsida</taxon>
        <taxon>eudicotyledons</taxon>
        <taxon>Gunneridae</taxon>
        <taxon>Pentapetalae</taxon>
        <taxon>rosids</taxon>
        <taxon>malvids</taxon>
        <taxon>Brassicales</taxon>
        <taxon>Brassicaceae</taxon>
        <taxon>Cardamineae</taxon>
        <taxon>Cardamine</taxon>
    </lineage>
</organism>
<keyword evidence="4" id="KW-1185">Reference proteome</keyword>
<dbReference type="Proteomes" id="UP001558713">
    <property type="component" value="Unassembled WGS sequence"/>
</dbReference>
<dbReference type="PANTHER" id="PTHR45089:SF43">
    <property type="entry name" value="DNAJ HEAT SHOCK N-TERMINAL DOMAIN-CONTAINING PROTEIN-RELATED"/>
    <property type="match status" value="1"/>
</dbReference>
<feature type="compositionally biased region" description="Basic residues" evidence="1">
    <location>
        <begin position="121"/>
        <end position="134"/>
    </location>
</feature>
<dbReference type="EMBL" id="JBANAX010000430">
    <property type="protein sequence ID" value="KAL1209075.1"/>
    <property type="molecule type" value="Genomic_DNA"/>
</dbReference>
<dbReference type="PROSITE" id="PS50076">
    <property type="entry name" value="DNAJ_2"/>
    <property type="match status" value="1"/>
</dbReference>
<feature type="region of interest" description="Disordered" evidence="1">
    <location>
        <begin position="253"/>
        <end position="276"/>
    </location>
</feature>
<evidence type="ECO:0000259" key="2">
    <source>
        <dbReference type="PROSITE" id="PS50076"/>
    </source>
</evidence>
<protein>
    <submittedName>
        <fullName evidence="3">Chaperone protein dnaJ 49</fullName>
    </submittedName>
</protein>
<name>A0ABD1AQP9_CARAN</name>
<feature type="compositionally biased region" description="Polar residues" evidence="1">
    <location>
        <begin position="163"/>
        <end position="173"/>
    </location>
</feature>
<feature type="compositionally biased region" description="Low complexity" evidence="1">
    <location>
        <begin position="356"/>
        <end position="366"/>
    </location>
</feature>
<dbReference type="SMART" id="SM00271">
    <property type="entry name" value="DnaJ"/>
    <property type="match status" value="1"/>
</dbReference>